<dbReference type="InterPro" id="IPR033756">
    <property type="entry name" value="YlxH/NBP35"/>
</dbReference>
<dbReference type="OrthoDB" id="3217709at2"/>
<proteinExistence type="predicted"/>
<dbReference type="AlphaFoldDB" id="A0A4R6KMU0"/>
<name>A0A4R6KMU0_9ACTN</name>
<dbReference type="Gene3D" id="3.40.50.300">
    <property type="entry name" value="P-loop containing nucleotide triphosphate hydrolases"/>
    <property type="match status" value="1"/>
</dbReference>
<evidence type="ECO:0000313" key="3">
    <source>
        <dbReference type="EMBL" id="TDO51380.1"/>
    </source>
</evidence>
<keyword evidence="2" id="KW-0067">ATP-binding</keyword>
<dbReference type="SUPFAM" id="SSF52540">
    <property type="entry name" value="P-loop containing nucleoside triphosphate hydrolases"/>
    <property type="match status" value="1"/>
</dbReference>
<evidence type="ECO:0000313" key="4">
    <source>
        <dbReference type="Proteomes" id="UP000295388"/>
    </source>
</evidence>
<dbReference type="GO" id="GO:0005524">
    <property type="term" value="F:ATP binding"/>
    <property type="evidence" value="ECO:0007669"/>
    <property type="project" value="UniProtKB-KW"/>
</dbReference>
<organism evidence="3 4">
    <name type="scientific">Kribbella caucasensis</name>
    <dbReference type="NCBI Taxonomy" id="2512215"/>
    <lineage>
        <taxon>Bacteria</taxon>
        <taxon>Bacillati</taxon>
        <taxon>Actinomycetota</taxon>
        <taxon>Actinomycetes</taxon>
        <taxon>Propionibacteriales</taxon>
        <taxon>Kribbellaceae</taxon>
        <taxon>Kribbella</taxon>
    </lineage>
</organism>
<dbReference type="GO" id="GO:0016887">
    <property type="term" value="F:ATP hydrolysis activity"/>
    <property type="evidence" value="ECO:0007669"/>
    <property type="project" value="TreeGrafter"/>
</dbReference>
<dbReference type="GO" id="GO:0009898">
    <property type="term" value="C:cytoplasmic side of plasma membrane"/>
    <property type="evidence" value="ECO:0007669"/>
    <property type="project" value="TreeGrafter"/>
</dbReference>
<evidence type="ECO:0000256" key="1">
    <source>
        <dbReference type="ARBA" id="ARBA00022741"/>
    </source>
</evidence>
<comment type="caution">
    <text evidence="3">The sequence shown here is derived from an EMBL/GenBank/DDBJ whole genome shotgun (WGS) entry which is preliminary data.</text>
</comment>
<dbReference type="GO" id="GO:0051782">
    <property type="term" value="P:negative regulation of cell division"/>
    <property type="evidence" value="ECO:0007669"/>
    <property type="project" value="TreeGrafter"/>
</dbReference>
<keyword evidence="4" id="KW-1185">Reference proteome</keyword>
<dbReference type="InterPro" id="IPR027417">
    <property type="entry name" value="P-loop_NTPase"/>
</dbReference>
<accession>A0A4R6KMU0</accession>
<evidence type="ECO:0000256" key="2">
    <source>
        <dbReference type="ARBA" id="ARBA00022840"/>
    </source>
</evidence>
<dbReference type="RefSeq" id="WP_133799337.1">
    <property type="nucleotide sequence ID" value="NZ_SNWQ01000003.1"/>
</dbReference>
<dbReference type="EMBL" id="SNWQ01000003">
    <property type="protein sequence ID" value="TDO51380.1"/>
    <property type="molecule type" value="Genomic_DNA"/>
</dbReference>
<sequence>MAVPVLLAVTGAPWEADVVRRAERAPGIRIVRRCVDIADVMAASATGQARAVLLAEDLPRLTADAVAALHARRIVVLALVDPSDNGEPSGGEDRLSRMGIERILPADVSGEDLGRAITDAVDSGPPATISHFAGGFVPQPSGSTAPPIRHYDPSGAGRIVAVWGPTGAPGRSTVAVGLASELAARGVSTLLADADVYGGSVAQLLGILDETSGLAAAARSAGGGSLDVEVLARQARQVVPHLLVLTGLSRADRWTELRPTAVESVWATARLLAPLTVVDVSFCIESDEEISFDTLAPRRNGATLATLEEADEVLVVGTADPVGLTRLIRALHELRAMVPSATTRVVVNRVRSGALGSSPADAVTEALSRYAGVADAVLLPFDQAACDAVLTHGRSLTEVARSSKLRKAMQQLAAGVIRDLLS</sequence>
<dbReference type="Pfam" id="PF10609">
    <property type="entry name" value="ParA"/>
    <property type="match status" value="1"/>
</dbReference>
<dbReference type="PANTHER" id="PTHR43384:SF6">
    <property type="entry name" value="SEPTUM SITE-DETERMINING PROTEIN MIND HOMOLOG, CHLOROPLASTIC"/>
    <property type="match status" value="1"/>
</dbReference>
<reference evidence="3 4" key="1">
    <citation type="submission" date="2019-03" db="EMBL/GenBank/DDBJ databases">
        <title>Genomic Encyclopedia of Type Strains, Phase III (KMG-III): the genomes of soil and plant-associated and newly described type strains.</title>
        <authorList>
            <person name="Whitman W."/>
        </authorList>
    </citation>
    <scope>NUCLEOTIDE SEQUENCE [LARGE SCALE GENOMIC DNA]</scope>
    <source>
        <strain evidence="3 4">VKM Ac-2527</strain>
    </source>
</reference>
<gene>
    <name evidence="3" type="ORF">EV643_103117</name>
</gene>
<keyword evidence="1" id="KW-0547">Nucleotide-binding</keyword>
<dbReference type="Proteomes" id="UP000295388">
    <property type="component" value="Unassembled WGS sequence"/>
</dbReference>
<protein>
    <submittedName>
        <fullName evidence="3">CobQ/CobB/MinD/ParA family nucleotide binding protein</fullName>
    </submittedName>
</protein>
<dbReference type="InterPro" id="IPR050625">
    <property type="entry name" value="ParA/MinD_ATPase"/>
</dbReference>
<dbReference type="PANTHER" id="PTHR43384">
    <property type="entry name" value="SEPTUM SITE-DETERMINING PROTEIN MIND HOMOLOG, CHLOROPLASTIC-RELATED"/>
    <property type="match status" value="1"/>
</dbReference>
<dbReference type="GO" id="GO:0005829">
    <property type="term" value="C:cytosol"/>
    <property type="evidence" value="ECO:0007669"/>
    <property type="project" value="TreeGrafter"/>
</dbReference>